<dbReference type="RefSeq" id="WP_170843967.1">
    <property type="nucleotide sequence ID" value="NZ_FOBW01000025.1"/>
</dbReference>
<dbReference type="Proteomes" id="UP000198553">
    <property type="component" value="Unassembled WGS sequence"/>
</dbReference>
<dbReference type="AlphaFoldDB" id="A0A1H8K8C6"/>
<accession>A0A1H8K8C6</accession>
<sequence>MTTLNKKGIHKIEEYYYWVSFKSSVPFPKELKERLIEGYGEGLFLIAGPIKIFIGSRKIISNTSVTTLRNYSIIKALQDA</sequence>
<evidence type="ECO:0000313" key="2">
    <source>
        <dbReference type="Proteomes" id="UP000198553"/>
    </source>
</evidence>
<evidence type="ECO:0000313" key="1">
    <source>
        <dbReference type="EMBL" id="SEN89174.1"/>
    </source>
</evidence>
<protein>
    <submittedName>
        <fullName evidence="1">Uncharacterized protein</fullName>
    </submittedName>
</protein>
<proteinExistence type="predicted"/>
<reference evidence="2" key="1">
    <citation type="submission" date="2016-10" db="EMBL/GenBank/DDBJ databases">
        <authorList>
            <person name="Varghese N."/>
            <person name="Submissions S."/>
        </authorList>
    </citation>
    <scope>NUCLEOTIDE SEQUENCE [LARGE SCALE GENOMIC DNA]</scope>
    <source>
        <strain evidence="2">B48,IBRC-M 10115,DSM 25386,CECT 8001</strain>
    </source>
</reference>
<keyword evidence="2" id="KW-1185">Reference proteome</keyword>
<gene>
    <name evidence="1" type="ORF">SAMN05192533_12529</name>
</gene>
<organism evidence="1 2">
    <name type="scientific">Mesobacillus persicus</name>
    <dbReference type="NCBI Taxonomy" id="930146"/>
    <lineage>
        <taxon>Bacteria</taxon>
        <taxon>Bacillati</taxon>
        <taxon>Bacillota</taxon>
        <taxon>Bacilli</taxon>
        <taxon>Bacillales</taxon>
        <taxon>Bacillaceae</taxon>
        <taxon>Mesobacillus</taxon>
    </lineage>
</organism>
<dbReference type="EMBL" id="FOBW01000025">
    <property type="protein sequence ID" value="SEN89174.1"/>
    <property type="molecule type" value="Genomic_DNA"/>
</dbReference>
<name>A0A1H8K8C6_9BACI</name>